<feature type="compositionally biased region" description="Low complexity" evidence="1">
    <location>
        <begin position="744"/>
        <end position="753"/>
    </location>
</feature>
<dbReference type="Proteomes" id="UP000290195">
    <property type="component" value="Segment"/>
</dbReference>
<feature type="compositionally biased region" description="Low complexity" evidence="1">
    <location>
        <begin position="377"/>
        <end position="386"/>
    </location>
</feature>
<dbReference type="OrthoDB" id="41019at10239"/>
<evidence type="ECO:0000313" key="3">
    <source>
        <dbReference type="Proteomes" id="UP000290195"/>
    </source>
</evidence>
<feature type="region of interest" description="Disordered" evidence="1">
    <location>
        <begin position="25"/>
        <end position="49"/>
    </location>
</feature>
<feature type="compositionally biased region" description="Low complexity" evidence="1">
    <location>
        <begin position="395"/>
        <end position="423"/>
    </location>
</feature>
<gene>
    <name evidence="2" type="ORF">DiNV_CH01M_ORF89</name>
</gene>
<feature type="region of interest" description="Disordered" evidence="1">
    <location>
        <begin position="370"/>
        <end position="423"/>
    </location>
</feature>
<feature type="compositionally biased region" description="Polar residues" evidence="1">
    <location>
        <begin position="40"/>
        <end position="49"/>
    </location>
</feature>
<reference evidence="2" key="1">
    <citation type="journal article" date="2018" name="Infect. Genet. Evol.">
        <title>The dynamic evolution of Drosophila innubila Nudivirus.</title>
        <authorList>
            <person name="Hill T."/>
            <person name="Unckless R.L."/>
        </authorList>
    </citation>
    <scope>NUCLEOTIDE SEQUENCE [LARGE SCALE GENOMIC DNA]</scope>
    <source>
        <strain evidence="2">DiNV_CH01M</strain>
    </source>
</reference>
<protein>
    <submittedName>
        <fullName evidence="2">Uncharacterized protein</fullName>
    </submittedName>
</protein>
<evidence type="ECO:0000313" key="2">
    <source>
        <dbReference type="EMBL" id="ATZ81577.1"/>
    </source>
</evidence>
<feature type="compositionally biased region" description="Basic residues" evidence="1">
    <location>
        <begin position="255"/>
        <end position="266"/>
    </location>
</feature>
<evidence type="ECO:0000256" key="1">
    <source>
        <dbReference type="SAM" id="MobiDB-lite"/>
    </source>
</evidence>
<feature type="compositionally biased region" description="Low complexity" evidence="1">
    <location>
        <begin position="688"/>
        <end position="700"/>
    </location>
</feature>
<name>A0A2H4UXD0_9VIRU</name>
<feature type="region of interest" description="Disordered" evidence="1">
    <location>
        <begin position="255"/>
        <end position="283"/>
    </location>
</feature>
<feature type="compositionally biased region" description="Polar residues" evidence="1">
    <location>
        <begin position="761"/>
        <end position="803"/>
    </location>
</feature>
<dbReference type="EMBL" id="MF966379">
    <property type="protein sequence ID" value="ATZ81577.1"/>
    <property type="molecule type" value="Genomic_DNA"/>
</dbReference>
<feature type="compositionally biased region" description="Polar residues" evidence="1">
    <location>
        <begin position="528"/>
        <end position="559"/>
    </location>
</feature>
<feature type="compositionally biased region" description="Polar residues" evidence="1">
    <location>
        <begin position="267"/>
        <end position="276"/>
    </location>
</feature>
<accession>A0A2H4UXD0</accession>
<sequence length="852" mass="94267">MDKKMILSFMMLNAILQTMAASNAIPGGRPPLPRNRNNDNSESAESLQDQVSGKIFKPLKTAAVEIGMFCRDVHCIAAECYKRVQHRKFAACMAQVRDYTTIHYDDSMIQDYVSTWFPDNKGLKAGQQMQVLLQNLDYNNTNADQNVAFKNNTHDDNDDDDVITDVSIVETTTISSSIQTNASVLLMPTKPLVANNMLHNHTDALYKFHYNDTLAQNVQIEPLSFELNMDIQNLNDSKINLLPNITNSLDQKIKHKTPQHLKRKKNNATTSTSMAKPTTPIMEPAENNEITIENLNSSATTVNVPIINSTTTTTTPSTISTSTSTSTTESTVAASQITTTTTPSIISTSTSTSTTESTVAASQIAATTQLHTTPIQSTTTKLITSTKPPPPSPPTTTTTTSTTSTTSTTTTIKPNTTTTTFTTSTTIKPNTTTTTLATTTTKTTRQPSNITEITTPIPATTLSETVTAIYNIIEPETMKTTTTAATSTTEATTGTASSTTLHIEKNKISNSTTTTAATTTTTTTTTTKPTKNTHYTNNSTSTMRPIITNATPSNKPVDNNIQRTASRQLIRQKPIRYRQQYESRLTTNTIEEYTDSKIKNKLQHQQQQQQQQSFLPSMLSIKNETLSPNAIQQRPLPPPPLPPKTEKILHNVTRQHQPQPLALSSPHKENEIQMASIFNVPKRTRVRSQATSTATLSSSQHKPLISESTSVLQNVTNTNSTTNNNMHKLSIDNKYISQYPTKFNWNNSTQNNNSMRKTHQTPKSNSKSTTQIPLTRSQPQPQESKSPIMQPSSSNSQSDYRNNQNDITHRLANARNSQHDHESEYMNPQTVVHETLNSVSIYYVLIFFYYAI</sequence>
<keyword evidence="3" id="KW-1185">Reference proteome</keyword>
<organism evidence="2">
    <name type="scientific">Drosophila innubila nudivirus</name>
    <dbReference type="NCBI Taxonomy" id="2057187"/>
    <lineage>
        <taxon>Viruses</taxon>
        <taxon>Viruses incertae sedis</taxon>
        <taxon>Naldaviricetes</taxon>
        <taxon>Lefavirales</taxon>
        <taxon>Nudiviridae</taxon>
        <taxon>Alphanudivirus</taxon>
        <taxon>Alphanudivirus droinnubilae</taxon>
    </lineage>
</organism>
<feature type="region of interest" description="Disordered" evidence="1">
    <location>
        <begin position="519"/>
        <end position="559"/>
    </location>
</feature>
<feature type="region of interest" description="Disordered" evidence="1">
    <location>
        <begin position="312"/>
        <end position="336"/>
    </location>
</feature>
<feature type="region of interest" description="Disordered" evidence="1">
    <location>
        <begin position="742"/>
        <end position="803"/>
    </location>
</feature>
<proteinExistence type="predicted"/>
<feature type="region of interest" description="Disordered" evidence="1">
    <location>
        <begin position="684"/>
        <end position="707"/>
    </location>
</feature>